<evidence type="ECO:0000256" key="3">
    <source>
        <dbReference type="ARBA" id="ARBA00023002"/>
    </source>
</evidence>
<dbReference type="InterPro" id="IPR024072">
    <property type="entry name" value="DHFR-like_dom_sf"/>
</dbReference>
<organism evidence="5 6">
    <name type="scientific">Embleya scabrispora</name>
    <dbReference type="NCBI Taxonomy" id="159449"/>
    <lineage>
        <taxon>Bacteria</taxon>
        <taxon>Bacillati</taxon>
        <taxon>Actinomycetota</taxon>
        <taxon>Actinomycetes</taxon>
        <taxon>Kitasatosporales</taxon>
        <taxon>Streptomycetaceae</taxon>
        <taxon>Embleya</taxon>
    </lineage>
</organism>
<dbReference type="PANTHER" id="PTHR38011:SF7">
    <property type="entry name" value="2,5-DIAMINO-6-RIBOSYLAMINO-4(3H)-PYRIMIDINONE 5'-PHOSPHATE REDUCTASE"/>
    <property type="match status" value="1"/>
</dbReference>
<comment type="caution">
    <text evidence="5">The sequence shown here is derived from an EMBL/GenBank/DDBJ whole genome shotgun (WGS) entry which is preliminary data.</text>
</comment>
<gene>
    <name evidence="5" type="ORF">B4N89_06245</name>
</gene>
<evidence type="ECO:0000256" key="2">
    <source>
        <dbReference type="ARBA" id="ARBA00022857"/>
    </source>
</evidence>
<dbReference type="RefSeq" id="WP_078974869.1">
    <property type="nucleotide sequence ID" value="NZ_MWQN01000001.1"/>
</dbReference>
<dbReference type="OrthoDB" id="5243299at2"/>
<accession>A0A1T3NVA3</accession>
<keyword evidence="2" id="KW-0521">NADP</keyword>
<dbReference type="SUPFAM" id="SSF53597">
    <property type="entry name" value="Dihydrofolate reductase-like"/>
    <property type="match status" value="1"/>
</dbReference>
<dbReference type="GO" id="GO:0008703">
    <property type="term" value="F:5-amino-6-(5-phosphoribosylamino)uracil reductase activity"/>
    <property type="evidence" value="ECO:0007669"/>
    <property type="project" value="InterPro"/>
</dbReference>
<dbReference type="STRING" id="159449.B4N89_06245"/>
<proteinExistence type="predicted"/>
<dbReference type="Proteomes" id="UP000190037">
    <property type="component" value="Unassembled WGS sequence"/>
</dbReference>
<reference evidence="5 6" key="1">
    <citation type="submission" date="2017-03" db="EMBL/GenBank/DDBJ databases">
        <title>Draft genome sequence of Streptomyces scabrisporus NF3, endophyte isolated from Amphipterygium adstringens.</title>
        <authorList>
            <person name="Vazquez M."/>
            <person name="Ceapa C.D."/>
            <person name="Rodriguez Luna D."/>
            <person name="Sanchez Esquivel S."/>
        </authorList>
    </citation>
    <scope>NUCLEOTIDE SEQUENCE [LARGE SCALE GENOMIC DNA]</scope>
    <source>
        <strain evidence="5 6">NF3</strain>
    </source>
</reference>
<evidence type="ECO:0000259" key="4">
    <source>
        <dbReference type="Pfam" id="PF01872"/>
    </source>
</evidence>
<dbReference type="InterPro" id="IPR002734">
    <property type="entry name" value="RibDG_C"/>
</dbReference>
<evidence type="ECO:0000256" key="1">
    <source>
        <dbReference type="ARBA" id="ARBA00005104"/>
    </source>
</evidence>
<evidence type="ECO:0000313" key="5">
    <source>
        <dbReference type="EMBL" id="OPC80611.1"/>
    </source>
</evidence>
<dbReference type="InterPro" id="IPR050765">
    <property type="entry name" value="Riboflavin_Biosynth_HTPR"/>
</dbReference>
<dbReference type="Pfam" id="PF01872">
    <property type="entry name" value="RibD_C"/>
    <property type="match status" value="1"/>
</dbReference>
<dbReference type="Gene3D" id="3.40.430.10">
    <property type="entry name" value="Dihydrofolate Reductase, subunit A"/>
    <property type="match status" value="1"/>
</dbReference>
<sequence>MRRLLPVPSTPDEPEVDLVEAYAYPPDRTWLRANMVASLDGAAQAPDGLSAGLSSPADKRVFGVLRGLADVIVVGAATVRQEGYRPPRPRPAYAAARAAAGQLPAPVIAIVSRSLAIDFTTPLFTEAVTPTIVITCEEAQPKGLAAAAEYGDVLLAGRDRVDLGVALDALAARGLTRQLTEGGPHVLAQIAACGRLDELCLTVSPLLTSGPAHRLLAGPTLAEAQAMRPISILEEDGALFSRYVRA</sequence>
<dbReference type="PANTHER" id="PTHR38011">
    <property type="entry name" value="DIHYDROFOLATE REDUCTASE FAMILY PROTEIN (AFU_ORTHOLOGUE AFUA_8G06820)"/>
    <property type="match status" value="1"/>
</dbReference>
<dbReference type="AlphaFoldDB" id="A0A1T3NVA3"/>
<dbReference type="GO" id="GO:0009231">
    <property type="term" value="P:riboflavin biosynthetic process"/>
    <property type="evidence" value="ECO:0007669"/>
    <property type="project" value="InterPro"/>
</dbReference>
<feature type="domain" description="Bacterial bifunctional deaminase-reductase C-terminal" evidence="4">
    <location>
        <begin position="30"/>
        <end position="220"/>
    </location>
</feature>
<keyword evidence="6" id="KW-1185">Reference proteome</keyword>
<comment type="pathway">
    <text evidence="1">Cofactor biosynthesis; riboflavin biosynthesis.</text>
</comment>
<protein>
    <recommendedName>
        <fullName evidence="4">Bacterial bifunctional deaminase-reductase C-terminal domain-containing protein</fullName>
    </recommendedName>
</protein>
<name>A0A1T3NVA3_9ACTN</name>
<evidence type="ECO:0000313" key="6">
    <source>
        <dbReference type="Proteomes" id="UP000190037"/>
    </source>
</evidence>
<dbReference type="EMBL" id="MWQN01000001">
    <property type="protein sequence ID" value="OPC80611.1"/>
    <property type="molecule type" value="Genomic_DNA"/>
</dbReference>
<keyword evidence="3" id="KW-0560">Oxidoreductase</keyword>